<name>A0A9P4GLJ9_9PLEO</name>
<feature type="compositionally biased region" description="Polar residues" evidence="1">
    <location>
        <begin position="226"/>
        <end position="237"/>
    </location>
</feature>
<feature type="region of interest" description="Disordered" evidence="1">
    <location>
        <begin position="201"/>
        <end position="256"/>
    </location>
</feature>
<gene>
    <name evidence="2" type="ORF">K460DRAFT_427749</name>
</gene>
<comment type="caution">
    <text evidence="2">The sequence shown here is derived from an EMBL/GenBank/DDBJ whole genome shotgun (WGS) entry which is preliminary data.</text>
</comment>
<reference evidence="2" key="1">
    <citation type="submission" date="2020-01" db="EMBL/GenBank/DDBJ databases">
        <authorList>
            <consortium name="DOE Joint Genome Institute"/>
            <person name="Haridas S."/>
            <person name="Albert R."/>
            <person name="Binder M."/>
            <person name="Bloem J."/>
            <person name="Labutti K."/>
            <person name="Salamov A."/>
            <person name="Andreopoulos B."/>
            <person name="Baker S.E."/>
            <person name="Barry K."/>
            <person name="Bills G."/>
            <person name="Bluhm B.H."/>
            <person name="Cannon C."/>
            <person name="Castanera R."/>
            <person name="Culley D.E."/>
            <person name="Daum C."/>
            <person name="Ezra D."/>
            <person name="Gonzalez J.B."/>
            <person name="Henrissat B."/>
            <person name="Kuo A."/>
            <person name="Liang C."/>
            <person name="Lipzen A."/>
            <person name="Lutzoni F."/>
            <person name="Magnuson J."/>
            <person name="Mondo S."/>
            <person name="Nolan M."/>
            <person name="Ohm R."/>
            <person name="Pangilinan J."/>
            <person name="Park H.-J."/>
            <person name="Ramirez L."/>
            <person name="Alfaro M."/>
            <person name="Sun H."/>
            <person name="Tritt A."/>
            <person name="Yoshinaga Y."/>
            <person name="Zwiers L.-H."/>
            <person name="Turgeon B.G."/>
            <person name="Goodwin S.B."/>
            <person name="Spatafora J.W."/>
            <person name="Crous P.W."/>
            <person name="Grigoriev I.V."/>
        </authorList>
    </citation>
    <scope>NUCLEOTIDE SEQUENCE</scope>
    <source>
        <strain evidence="2">CBS 394.84</strain>
    </source>
</reference>
<dbReference type="Proteomes" id="UP000800039">
    <property type="component" value="Unassembled WGS sequence"/>
</dbReference>
<dbReference type="OrthoDB" id="5151921at2759"/>
<dbReference type="AlphaFoldDB" id="A0A9P4GLJ9"/>
<feature type="compositionally biased region" description="Polar residues" evidence="1">
    <location>
        <begin position="201"/>
        <end position="216"/>
    </location>
</feature>
<feature type="compositionally biased region" description="Pro residues" evidence="1">
    <location>
        <begin position="152"/>
        <end position="162"/>
    </location>
</feature>
<feature type="region of interest" description="Disordered" evidence="1">
    <location>
        <begin position="88"/>
        <end position="164"/>
    </location>
</feature>
<dbReference type="RefSeq" id="XP_040791141.1">
    <property type="nucleotide sequence ID" value="XM_040938277.1"/>
</dbReference>
<feature type="compositionally biased region" description="Basic and acidic residues" evidence="1">
    <location>
        <begin position="91"/>
        <end position="104"/>
    </location>
</feature>
<evidence type="ECO:0000256" key="1">
    <source>
        <dbReference type="SAM" id="MobiDB-lite"/>
    </source>
</evidence>
<dbReference type="EMBL" id="ML976615">
    <property type="protein sequence ID" value="KAF1848578.1"/>
    <property type="molecule type" value="Genomic_DNA"/>
</dbReference>
<evidence type="ECO:0000313" key="3">
    <source>
        <dbReference type="Proteomes" id="UP000800039"/>
    </source>
</evidence>
<protein>
    <submittedName>
        <fullName evidence="2">Uncharacterized protein</fullName>
    </submittedName>
</protein>
<evidence type="ECO:0000313" key="2">
    <source>
        <dbReference type="EMBL" id="KAF1848578.1"/>
    </source>
</evidence>
<sequence length="313" mass="34720">MAKSKIRISGPMNAIHVGGVNVTGSNGSNLDSYFTSTALEPDELPSHTFVATGMTEVPRRSDTIASVIRRPSGSLKRGLSRLRTKSISHLPDSHHKHEIEHKADNSVTRSDSAKASRPLRMQSSMSRLRQKVGLDRELYETPVPKAITPEPEVAPEPVPKDYPPLRVRRSLARLTTASSIYPTDTEPELARTSPIIQQLQPSAIQRQASSTQQHPPTIQRRPSPPTQRQLSNTQNRRQPPVRPKRADSGTAIDFDNVPVDKRPLGFKEILAVHSLADRMALYKKTREYWATADHGLTEWTGRAGAPRLIAARV</sequence>
<organism evidence="2 3">
    <name type="scientific">Cucurbitaria berberidis CBS 394.84</name>
    <dbReference type="NCBI Taxonomy" id="1168544"/>
    <lineage>
        <taxon>Eukaryota</taxon>
        <taxon>Fungi</taxon>
        <taxon>Dikarya</taxon>
        <taxon>Ascomycota</taxon>
        <taxon>Pezizomycotina</taxon>
        <taxon>Dothideomycetes</taxon>
        <taxon>Pleosporomycetidae</taxon>
        <taxon>Pleosporales</taxon>
        <taxon>Pleosporineae</taxon>
        <taxon>Cucurbitariaceae</taxon>
        <taxon>Cucurbitaria</taxon>
    </lineage>
</organism>
<keyword evidence="3" id="KW-1185">Reference proteome</keyword>
<dbReference type="GeneID" id="63855531"/>
<accession>A0A9P4GLJ9</accession>
<proteinExistence type="predicted"/>